<reference evidence="2 3" key="1">
    <citation type="journal article" date="2022" name="Nat. Ecol. Evol.">
        <title>A masculinizing supergene underlies an exaggerated male reproductive morph in a spider.</title>
        <authorList>
            <person name="Hendrickx F."/>
            <person name="De Corte Z."/>
            <person name="Sonet G."/>
            <person name="Van Belleghem S.M."/>
            <person name="Kostlbacher S."/>
            <person name="Vangestel C."/>
        </authorList>
    </citation>
    <scope>NUCLEOTIDE SEQUENCE [LARGE SCALE GENOMIC DNA]</scope>
    <source>
        <strain evidence="2">W744_W776</strain>
    </source>
</reference>
<protein>
    <recommendedName>
        <fullName evidence="4">MACPF domain-containing protein</fullName>
    </recommendedName>
</protein>
<proteinExistence type="predicted"/>
<comment type="caution">
    <text evidence="2">The sequence shown here is derived from an EMBL/GenBank/DDBJ whole genome shotgun (WGS) entry which is preliminary data.</text>
</comment>
<evidence type="ECO:0000313" key="3">
    <source>
        <dbReference type="Proteomes" id="UP000827092"/>
    </source>
</evidence>
<dbReference type="Proteomes" id="UP000827092">
    <property type="component" value="Unassembled WGS sequence"/>
</dbReference>
<feature type="transmembrane region" description="Helical" evidence="1">
    <location>
        <begin position="41"/>
        <end position="58"/>
    </location>
</feature>
<name>A0AAV6UJT1_9ARAC</name>
<evidence type="ECO:0000313" key="2">
    <source>
        <dbReference type="EMBL" id="KAG8184642.1"/>
    </source>
</evidence>
<accession>A0AAV6UJT1</accession>
<gene>
    <name evidence="2" type="ORF">JTE90_022690</name>
</gene>
<keyword evidence="1" id="KW-1133">Transmembrane helix</keyword>
<dbReference type="AlphaFoldDB" id="A0AAV6UJT1"/>
<keyword evidence="3" id="KW-1185">Reference proteome</keyword>
<keyword evidence="1" id="KW-0812">Transmembrane</keyword>
<evidence type="ECO:0008006" key="4">
    <source>
        <dbReference type="Google" id="ProtNLM"/>
    </source>
</evidence>
<dbReference type="InterPro" id="IPR052090">
    <property type="entry name" value="Cytolytic_pore-forming_toxin"/>
</dbReference>
<dbReference type="PANTHER" id="PTHR31594">
    <property type="entry name" value="AIG1-TYPE G DOMAIN-CONTAINING PROTEIN"/>
    <property type="match status" value="1"/>
</dbReference>
<organism evidence="2 3">
    <name type="scientific">Oedothorax gibbosus</name>
    <dbReference type="NCBI Taxonomy" id="931172"/>
    <lineage>
        <taxon>Eukaryota</taxon>
        <taxon>Metazoa</taxon>
        <taxon>Ecdysozoa</taxon>
        <taxon>Arthropoda</taxon>
        <taxon>Chelicerata</taxon>
        <taxon>Arachnida</taxon>
        <taxon>Araneae</taxon>
        <taxon>Araneomorphae</taxon>
        <taxon>Entelegynae</taxon>
        <taxon>Araneoidea</taxon>
        <taxon>Linyphiidae</taxon>
        <taxon>Erigoninae</taxon>
        <taxon>Oedothorax</taxon>
    </lineage>
</organism>
<dbReference type="PANTHER" id="PTHR31594:SF14">
    <property type="entry name" value="FIBRONECTIN TYPE-III DOMAIN-CONTAINING PROTEIN"/>
    <property type="match status" value="1"/>
</dbReference>
<sequence>MSRIYTRKNVIDRIISNSKRRIISTTPSETHRDYCAVEKQLLAMTAAIIPVLAAMYLGSTFNLVKYQKGNADVFDQSTLEGNLQVIDRSFTRSQYKLVETSTQAREFLDVSGALSLRIKKGDVSVDGTGAYLRDTANRQRFVELLVRVQHETVTETIPSHLKPRTDWMSLPPSGVGTHFVRSITYGGELIASLRLKANNRQERETIKAAVSANLQLTGTFDLNANGSFDKLRRDLKGMYNAEIKVMATKAPSSPPQTVEELMKLVEEYPKEISAINNGKGKALKAELFPLSSLKEDYPNYLPNRAVNSLLDDVETKYDDIRTVMHEIIPWNNKRLDSTEEEDEQVEKMFNALQKAQASFHKAISELDVSVNGKVDQFAEAFKAYGTGKNNLPNRFQRWFWKLRHEITKEPIVWEKPAGSGAVYINWGSTKCPGSTATQEVKVLYSGLASGTLAKSWAGGRDHQCLPSSDPQLSVPLVPQPKPAMLDAIQYRTFIDPEKTYPVPCAACLVPETVAVITLYAQTSCPKNWRVEYSGVAMADSSSNVDGDFMCLNKEVFETPQDKVESKFGAKLNPVWMNCAKCEGEKTVPCVVCSYENKNQV</sequence>
<evidence type="ECO:0000256" key="1">
    <source>
        <dbReference type="SAM" id="Phobius"/>
    </source>
</evidence>
<dbReference type="EMBL" id="JAFNEN010000367">
    <property type="protein sequence ID" value="KAG8184642.1"/>
    <property type="molecule type" value="Genomic_DNA"/>
</dbReference>
<keyword evidence="1" id="KW-0472">Membrane</keyword>